<keyword evidence="1" id="KW-0472">Membrane</keyword>
<gene>
    <name evidence="2" type="ORF">RGC78_05790</name>
</gene>
<keyword evidence="1" id="KW-0812">Transmembrane</keyword>
<proteinExistence type="predicted"/>
<organism evidence="2 3">
    <name type="scientific">Clostridium aquiflavi</name>
    <dbReference type="NCBI Taxonomy" id="3073603"/>
    <lineage>
        <taxon>Bacteria</taxon>
        <taxon>Bacillati</taxon>
        <taxon>Bacillota</taxon>
        <taxon>Clostridia</taxon>
        <taxon>Eubacteriales</taxon>
        <taxon>Clostridiaceae</taxon>
        <taxon>Clostridium</taxon>
    </lineage>
</organism>
<accession>A0ABU1EFB5</accession>
<dbReference type="RefSeq" id="WP_252212470.1">
    <property type="nucleotide sequence ID" value="NZ_JAVJAN010000012.1"/>
</dbReference>
<keyword evidence="3" id="KW-1185">Reference proteome</keyword>
<protein>
    <submittedName>
        <fullName evidence="2">Uncharacterized protein</fullName>
    </submittedName>
</protein>
<feature type="transmembrane region" description="Helical" evidence="1">
    <location>
        <begin position="31"/>
        <end position="49"/>
    </location>
</feature>
<feature type="transmembrane region" description="Helical" evidence="1">
    <location>
        <begin position="7"/>
        <end position="25"/>
    </location>
</feature>
<comment type="caution">
    <text evidence="2">The sequence shown here is derived from an EMBL/GenBank/DDBJ whole genome shotgun (WGS) entry which is preliminary data.</text>
</comment>
<dbReference type="Proteomes" id="UP001256646">
    <property type="component" value="Unassembled WGS sequence"/>
</dbReference>
<evidence type="ECO:0000313" key="3">
    <source>
        <dbReference type="Proteomes" id="UP001256646"/>
    </source>
</evidence>
<name>A0ABU1EFB5_9CLOT</name>
<evidence type="ECO:0000256" key="1">
    <source>
        <dbReference type="SAM" id="Phobius"/>
    </source>
</evidence>
<sequence>MRGNFRNILYFIGSTCIIILIISLFFSILPYILLVGVIAYLLIKLISFIKGRKDKLNEDVRKNKNVYENNKEFTYDSNDDLVGDIIDVEYEEVDKDKNNY</sequence>
<dbReference type="EMBL" id="JAVJAN010000012">
    <property type="protein sequence ID" value="MDR5586978.1"/>
    <property type="molecule type" value="Genomic_DNA"/>
</dbReference>
<reference evidence="2 3" key="1">
    <citation type="submission" date="2023-09" db="EMBL/GenBank/DDBJ databases">
        <authorList>
            <person name="Zhai L."/>
        </authorList>
    </citation>
    <scope>NUCLEOTIDE SEQUENCE [LARGE SCALE GENOMIC DNA]</scope>
    <source>
        <strain evidence="2 3">5 N-1</strain>
    </source>
</reference>
<keyword evidence="1" id="KW-1133">Transmembrane helix</keyword>
<evidence type="ECO:0000313" key="2">
    <source>
        <dbReference type="EMBL" id="MDR5586978.1"/>
    </source>
</evidence>